<evidence type="ECO:0000313" key="1">
    <source>
        <dbReference type="EMBL" id="KKO71390.1"/>
    </source>
</evidence>
<dbReference type="SUPFAM" id="SSF51161">
    <property type="entry name" value="Trimeric LpxA-like enzymes"/>
    <property type="match status" value="1"/>
</dbReference>
<protein>
    <submittedName>
        <fullName evidence="1 2">Phenylacetic acid degradation protein</fullName>
    </submittedName>
</protein>
<dbReference type="RefSeq" id="WP_068371733.1">
    <property type="nucleotide sequence ID" value="NZ_CBCSEB010000011.1"/>
</dbReference>
<dbReference type="PANTHER" id="PTHR13061:SF29">
    <property type="entry name" value="GAMMA CARBONIC ANHYDRASE-LIKE 1, MITOCHONDRIAL-RELATED"/>
    <property type="match status" value="1"/>
</dbReference>
<dbReference type="CDD" id="cd04745">
    <property type="entry name" value="LbH_paaY_like"/>
    <property type="match status" value="1"/>
</dbReference>
<name>A0A171KR73_9BURK</name>
<dbReference type="Proteomes" id="UP000078084">
    <property type="component" value="Unassembled WGS sequence"/>
</dbReference>
<dbReference type="Proteomes" id="UP000292039">
    <property type="component" value="Unassembled WGS sequence"/>
</dbReference>
<evidence type="ECO:0000313" key="2">
    <source>
        <dbReference type="EMBL" id="RZS69695.1"/>
    </source>
</evidence>
<accession>A0A171KR73</accession>
<gene>
    <name evidence="1" type="ORF">AAV32_11005</name>
    <name evidence="2" type="ORF">EV679_2301</name>
</gene>
<dbReference type="EMBL" id="LBNE01000007">
    <property type="protein sequence ID" value="KKO71390.1"/>
    <property type="molecule type" value="Genomic_DNA"/>
</dbReference>
<dbReference type="Gene3D" id="2.160.10.10">
    <property type="entry name" value="Hexapeptide repeat proteins"/>
    <property type="match status" value="1"/>
</dbReference>
<reference evidence="2 4" key="2">
    <citation type="submission" date="2019-02" db="EMBL/GenBank/DDBJ databases">
        <title>Genomic Encyclopedia of Type Strains, Phase IV (KMG-IV): sequencing the most valuable type-strain genomes for metagenomic binning, comparative biology and taxonomic classification.</title>
        <authorList>
            <person name="Goeker M."/>
        </authorList>
    </citation>
    <scope>NUCLEOTIDE SEQUENCE [LARGE SCALE GENOMIC DNA]</scope>
    <source>
        <strain evidence="2 4">DSM 16618</strain>
    </source>
</reference>
<dbReference type="InterPro" id="IPR001451">
    <property type="entry name" value="Hexapep"/>
</dbReference>
<dbReference type="PATRIC" id="fig|206506.3.peg.2347"/>
<comment type="caution">
    <text evidence="1">The sequence shown here is derived from an EMBL/GenBank/DDBJ whole genome shotgun (WGS) entry which is preliminary data.</text>
</comment>
<organism evidence="1 3">
    <name type="scientific">Kerstersia gyiorum</name>
    <dbReference type="NCBI Taxonomy" id="206506"/>
    <lineage>
        <taxon>Bacteria</taxon>
        <taxon>Pseudomonadati</taxon>
        <taxon>Pseudomonadota</taxon>
        <taxon>Betaproteobacteria</taxon>
        <taxon>Burkholderiales</taxon>
        <taxon>Alcaligenaceae</taxon>
        <taxon>Kerstersia</taxon>
    </lineage>
</organism>
<keyword evidence="3" id="KW-1185">Reference proteome</keyword>
<dbReference type="STRING" id="206506.AAV32_11005"/>
<dbReference type="InterPro" id="IPR050484">
    <property type="entry name" value="Transf_Hexapept/Carb_Anhydrase"/>
</dbReference>
<dbReference type="AlphaFoldDB" id="A0A171KR73"/>
<dbReference type="PANTHER" id="PTHR13061">
    <property type="entry name" value="DYNACTIN SUBUNIT P25"/>
    <property type="match status" value="1"/>
</dbReference>
<reference evidence="1 3" key="1">
    <citation type="submission" date="2015-04" db="EMBL/GenBank/DDBJ databases">
        <title>Genome sequence of Kerstersia gyiorum CG1.</title>
        <authorList>
            <person name="Greninger A.L."/>
            <person name="Kozyreva V."/>
            <person name="Chaturvedi V."/>
        </authorList>
    </citation>
    <scope>NUCLEOTIDE SEQUENCE [LARGE SCALE GENOMIC DNA]</scope>
    <source>
        <strain evidence="1 3">CG1</strain>
    </source>
</reference>
<evidence type="ECO:0000313" key="4">
    <source>
        <dbReference type="Proteomes" id="UP000292039"/>
    </source>
</evidence>
<dbReference type="EMBL" id="SGWZ01000003">
    <property type="protein sequence ID" value="RZS69695.1"/>
    <property type="molecule type" value="Genomic_DNA"/>
</dbReference>
<proteinExistence type="predicted"/>
<dbReference type="OrthoDB" id="9803036at2"/>
<evidence type="ECO:0000313" key="3">
    <source>
        <dbReference type="Proteomes" id="UP000078084"/>
    </source>
</evidence>
<dbReference type="Pfam" id="PF00132">
    <property type="entry name" value="Hexapep"/>
    <property type="match status" value="2"/>
</dbReference>
<dbReference type="InterPro" id="IPR011004">
    <property type="entry name" value="Trimer_LpxA-like_sf"/>
</dbReference>
<sequence length="207" mass="21974">MAQIFSFDGVVPVAHPSAWLHPSATLIGDVIIGPACYVGPGAVLRGDFGRIVLEAGSNIQDNCVAHSFPDADVIVAEEGHIGHGAILHGCTVGRNAMVGMNSVVMDRAVIGANAIVGAMAFVKAGMEIPDGHLALGSPARVVRQLSEQDIAWKREGTLIYQRLALEAPDSMVQLEAPLAEVQADRRRVRSPAYDPLLIERLKRSRGA</sequence>